<protein>
    <recommendedName>
        <fullName evidence="3">Secreted protein</fullName>
    </recommendedName>
</protein>
<reference evidence="1" key="1">
    <citation type="submission" date="2023-10" db="EMBL/GenBank/DDBJ databases">
        <authorList>
            <person name="Chen Y."/>
            <person name="Shah S."/>
            <person name="Dougan E. K."/>
            <person name="Thang M."/>
            <person name="Chan C."/>
        </authorList>
    </citation>
    <scope>NUCLEOTIDE SEQUENCE [LARGE SCALE GENOMIC DNA]</scope>
</reference>
<keyword evidence="2" id="KW-1185">Reference proteome</keyword>
<organism evidence="1 2">
    <name type="scientific">Prorocentrum cordatum</name>
    <dbReference type="NCBI Taxonomy" id="2364126"/>
    <lineage>
        <taxon>Eukaryota</taxon>
        <taxon>Sar</taxon>
        <taxon>Alveolata</taxon>
        <taxon>Dinophyceae</taxon>
        <taxon>Prorocentrales</taxon>
        <taxon>Prorocentraceae</taxon>
        <taxon>Prorocentrum</taxon>
    </lineage>
</organism>
<evidence type="ECO:0000313" key="2">
    <source>
        <dbReference type="Proteomes" id="UP001189429"/>
    </source>
</evidence>
<accession>A0ABN9V3P3</accession>
<evidence type="ECO:0008006" key="3">
    <source>
        <dbReference type="Google" id="ProtNLM"/>
    </source>
</evidence>
<evidence type="ECO:0000313" key="1">
    <source>
        <dbReference type="EMBL" id="CAK0866395.1"/>
    </source>
</evidence>
<dbReference type="Proteomes" id="UP001189429">
    <property type="component" value="Unassembled WGS sequence"/>
</dbReference>
<sequence>MMVPPSLRLTGTLLVDIALGPRAEQQMRGPGTVTGWTGGRRVCVAISLLHHVLYRSTLPVLGPRHRLSDGGVPQRRGLNEPTVVIAAGTAHTSHYTPSAAAWLRSSKYVCFR</sequence>
<gene>
    <name evidence="1" type="ORF">PCOR1329_LOCUS53584</name>
</gene>
<comment type="caution">
    <text evidence="1">The sequence shown here is derived from an EMBL/GenBank/DDBJ whole genome shotgun (WGS) entry which is preliminary data.</text>
</comment>
<dbReference type="EMBL" id="CAUYUJ010016531">
    <property type="protein sequence ID" value="CAK0866395.1"/>
    <property type="molecule type" value="Genomic_DNA"/>
</dbReference>
<name>A0ABN9V3P3_9DINO</name>
<proteinExistence type="predicted"/>